<dbReference type="CDD" id="cd03214">
    <property type="entry name" value="ABC_Iron-Siderophores_B12_Hemin"/>
    <property type="match status" value="1"/>
</dbReference>
<dbReference type="Proteomes" id="UP000001219">
    <property type="component" value="Chromosome"/>
</dbReference>
<gene>
    <name evidence="5" type="ordered locus">Gbro_1653</name>
</gene>
<evidence type="ECO:0000256" key="1">
    <source>
        <dbReference type="ARBA" id="ARBA00022448"/>
    </source>
</evidence>
<reference evidence="5 6" key="2">
    <citation type="journal article" date="2010" name="Stand. Genomic Sci.">
        <title>Complete genome sequence of Gordonia bronchialis type strain (3410).</title>
        <authorList>
            <person name="Ivanova N."/>
            <person name="Sikorski J."/>
            <person name="Jando M."/>
            <person name="Lapidus A."/>
            <person name="Nolan M."/>
            <person name="Lucas S."/>
            <person name="Del Rio T.G."/>
            <person name="Tice H."/>
            <person name="Copeland A."/>
            <person name="Cheng J.F."/>
            <person name="Chen F."/>
            <person name="Bruce D."/>
            <person name="Goodwin L."/>
            <person name="Pitluck S."/>
            <person name="Mavromatis K."/>
            <person name="Ovchinnikova G."/>
            <person name="Pati A."/>
            <person name="Chen A."/>
            <person name="Palaniappan K."/>
            <person name="Land M."/>
            <person name="Hauser L."/>
            <person name="Chang Y.J."/>
            <person name="Jeffries C.D."/>
            <person name="Chain P."/>
            <person name="Saunders E."/>
            <person name="Han C."/>
            <person name="Detter J.C."/>
            <person name="Brettin T."/>
            <person name="Rohde M."/>
            <person name="Goker M."/>
            <person name="Bristow J."/>
            <person name="Eisen J.A."/>
            <person name="Markowitz V."/>
            <person name="Hugenholtz P."/>
            <person name="Klenk H.P."/>
            <person name="Kyrpides N.C."/>
        </authorList>
    </citation>
    <scope>NUCLEOTIDE SEQUENCE [LARGE SCALE GENOMIC DNA]</scope>
    <source>
        <strain evidence="6">ATCC 25592 / DSM 43247 / BCRC 13721 / JCM 3198 / KCTC 3076 / NBRC 16047 / NCTC 10667</strain>
    </source>
</reference>
<evidence type="ECO:0000259" key="4">
    <source>
        <dbReference type="PROSITE" id="PS50893"/>
    </source>
</evidence>
<dbReference type="InterPro" id="IPR017871">
    <property type="entry name" value="ABC_transporter-like_CS"/>
</dbReference>
<keyword evidence="6" id="KW-1185">Reference proteome</keyword>
<dbReference type="EMBL" id="CP001802">
    <property type="protein sequence ID" value="ACY20923.1"/>
    <property type="molecule type" value="Genomic_DNA"/>
</dbReference>
<proteinExistence type="predicted"/>
<dbReference type="AlphaFoldDB" id="D0L7R0"/>
<evidence type="ECO:0000256" key="3">
    <source>
        <dbReference type="ARBA" id="ARBA00022840"/>
    </source>
</evidence>
<dbReference type="OrthoDB" id="3579586at2"/>
<dbReference type="InterPro" id="IPR027417">
    <property type="entry name" value="P-loop_NTPase"/>
</dbReference>
<dbReference type="SMART" id="SM00382">
    <property type="entry name" value="AAA"/>
    <property type="match status" value="1"/>
</dbReference>
<evidence type="ECO:0000313" key="5">
    <source>
        <dbReference type="EMBL" id="ACY20923.1"/>
    </source>
</evidence>
<dbReference type="PANTHER" id="PTHR42794:SF2">
    <property type="entry name" value="ABC TRANSPORTER ATP-BINDING PROTEIN"/>
    <property type="match status" value="1"/>
</dbReference>
<dbReference type="Pfam" id="PF00005">
    <property type="entry name" value="ABC_tran"/>
    <property type="match status" value="1"/>
</dbReference>
<evidence type="ECO:0000313" key="6">
    <source>
        <dbReference type="Proteomes" id="UP000001219"/>
    </source>
</evidence>
<keyword evidence="2" id="KW-0547">Nucleotide-binding</keyword>
<name>D0L7R0_GORB4</name>
<dbReference type="PANTHER" id="PTHR42794">
    <property type="entry name" value="HEMIN IMPORT ATP-BINDING PROTEIN HMUV"/>
    <property type="match status" value="1"/>
</dbReference>
<dbReference type="Gene3D" id="3.40.50.300">
    <property type="entry name" value="P-loop containing nucleotide triphosphate hydrolases"/>
    <property type="match status" value="1"/>
</dbReference>
<dbReference type="GO" id="GO:0016887">
    <property type="term" value="F:ATP hydrolysis activity"/>
    <property type="evidence" value="ECO:0007669"/>
    <property type="project" value="InterPro"/>
</dbReference>
<accession>D0L7R0</accession>
<dbReference type="FunFam" id="3.40.50.300:FF:000134">
    <property type="entry name" value="Iron-enterobactin ABC transporter ATP-binding protein"/>
    <property type="match status" value="1"/>
</dbReference>
<evidence type="ECO:0000256" key="2">
    <source>
        <dbReference type="ARBA" id="ARBA00022741"/>
    </source>
</evidence>
<keyword evidence="1" id="KW-0813">Transport</keyword>
<dbReference type="InterPro" id="IPR003439">
    <property type="entry name" value="ABC_transporter-like_ATP-bd"/>
</dbReference>
<dbReference type="eggNOG" id="COG1120">
    <property type="taxonomic scope" value="Bacteria"/>
</dbReference>
<organism evidence="5 6">
    <name type="scientific">Gordonia bronchialis (strain ATCC 25592 / DSM 43247 / BCRC 13721 / JCM 3198 / KCTC 3076 / NBRC 16047 / NCTC 10667)</name>
    <name type="common">Rhodococcus bronchialis</name>
    <dbReference type="NCBI Taxonomy" id="526226"/>
    <lineage>
        <taxon>Bacteria</taxon>
        <taxon>Bacillati</taxon>
        <taxon>Actinomycetota</taxon>
        <taxon>Actinomycetes</taxon>
        <taxon>Mycobacteriales</taxon>
        <taxon>Gordoniaceae</taxon>
        <taxon>Gordonia</taxon>
    </lineage>
</organism>
<dbReference type="RefSeq" id="WP_012833490.1">
    <property type="nucleotide sequence ID" value="NC_013441.1"/>
</dbReference>
<protein>
    <submittedName>
        <fullName evidence="5">ABC transporter related protein</fullName>
    </submittedName>
</protein>
<dbReference type="KEGG" id="gbr:Gbro_1653"/>
<dbReference type="SUPFAM" id="SSF52540">
    <property type="entry name" value="P-loop containing nucleoside triphosphate hydrolases"/>
    <property type="match status" value="1"/>
</dbReference>
<dbReference type="HOGENOM" id="CLU_000604_1_11_11"/>
<dbReference type="STRING" id="526226.Gbro_1653"/>
<keyword evidence="3" id="KW-0067">ATP-binding</keyword>
<reference evidence="6" key="1">
    <citation type="submission" date="2009-10" db="EMBL/GenBank/DDBJ databases">
        <title>The complete chromosome of Gordonia bronchialis DSM 43247.</title>
        <authorList>
            <consortium name="US DOE Joint Genome Institute (JGI-PGF)"/>
            <person name="Lucas S."/>
            <person name="Copeland A."/>
            <person name="Lapidus A."/>
            <person name="Glavina del Rio T."/>
            <person name="Dalin E."/>
            <person name="Tice H."/>
            <person name="Bruce D."/>
            <person name="Goodwin L."/>
            <person name="Pitluck S."/>
            <person name="Kyrpides N."/>
            <person name="Mavromatis K."/>
            <person name="Ivanova N."/>
            <person name="Ovchinnikova G."/>
            <person name="Saunders E."/>
            <person name="Brettin T."/>
            <person name="Detter J.C."/>
            <person name="Han C."/>
            <person name="Larimer F."/>
            <person name="Land M."/>
            <person name="Hauser L."/>
            <person name="Markowitz V."/>
            <person name="Cheng J.-F."/>
            <person name="Hugenholtz P."/>
            <person name="Woyke T."/>
            <person name="Wu D."/>
            <person name="Jando M."/>
            <person name="Schneider S."/>
            <person name="Goeker M."/>
            <person name="Klenk H.-P."/>
            <person name="Eisen J.A."/>
        </authorList>
    </citation>
    <scope>NUCLEOTIDE SEQUENCE [LARGE SCALE GENOMIC DNA]</scope>
    <source>
        <strain evidence="6">ATCC 25592 / DSM 43247 / BCRC 13721 / JCM 3198 / KCTC 3076 / NBRC 16047 / NCTC 10667</strain>
    </source>
</reference>
<feature type="domain" description="ABC transporter" evidence="4">
    <location>
        <begin position="3"/>
        <end position="234"/>
    </location>
</feature>
<dbReference type="PROSITE" id="PS00211">
    <property type="entry name" value="ABC_TRANSPORTER_1"/>
    <property type="match status" value="1"/>
</dbReference>
<sequence length="254" mass="27567">MTLEAKGLSWSRGGNLVLDDVTLRPTEGETIGILGPNGSGKSSLLRALGGLAHPQQGTVTLEGTDIRRLRRRQIARRVAMVSQHATTDVDLAVIDVVRLGRIPHSSAFGGDDEGERVVADAIARTGLTDKAHDLWHTLSGGEQQRAQIARALAQEPRELLLDEPTNHLDIHHQLELLDFVAALPVTSYLALHDLNHASMFCDRVLILRRGAVVAFGEPHEVLTEGLIAEVYRVGVDVVVSSDGTRTVLFRRPSA</sequence>
<dbReference type="PROSITE" id="PS50893">
    <property type="entry name" value="ABC_TRANSPORTER_2"/>
    <property type="match status" value="1"/>
</dbReference>
<dbReference type="InterPro" id="IPR003593">
    <property type="entry name" value="AAA+_ATPase"/>
</dbReference>
<dbReference type="GO" id="GO:0005524">
    <property type="term" value="F:ATP binding"/>
    <property type="evidence" value="ECO:0007669"/>
    <property type="project" value="UniProtKB-KW"/>
</dbReference>